<feature type="transmembrane region" description="Helical" evidence="1">
    <location>
        <begin position="44"/>
        <end position="61"/>
    </location>
</feature>
<feature type="transmembrane region" description="Helical" evidence="1">
    <location>
        <begin position="118"/>
        <end position="136"/>
    </location>
</feature>
<dbReference type="RefSeq" id="WP_201328713.1">
    <property type="nucleotide sequence ID" value="NZ_AP017470.1"/>
</dbReference>
<keyword evidence="1" id="KW-0472">Membrane</keyword>
<protein>
    <submittedName>
        <fullName evidence="2">Uncharacterized protein</fullName>
    </submittedName>
</protein>
<keyword evidence="1" id="KW-1133">Transmembrane helix</keyword>
<dbReference type="Proteomes" id="UP000595564">
    <property type="component" value="Chromosome"/>
</dbReference>
<evidence type="ECO:0000313" key="3">
    <source>
        <dbReference type="Proteomes" id="UP000595564"/>
    </source>
</evidence>
<keyword evidence="1" id="KW-0812">Transmembrane</keyword>
<dbReference type="KEGG" id="thyd:TTHT_0800"/>
<dbReference type="AlphaFoldDB" id="A0A7R6PQ96"/>
<keyword evidence="3" id="KW-1185">Reference proteome</keyword>
<feature type="transmembrane region" description="Helical" evidence="1">
    <location>
        <begin position="170"/>
        <end position="188"/>
    </location>
</feature>
<evidence type="ECO:0000313" key="2">
    <source>
        <dbReference type="EMBL" id="BBB32366.1"/>
    </source>
</evidence>
<name>A0A7R6PQ96_9BACT</name>
<evidence type="ECO:0000256" key="1">
    <source>
        <dbReference type="SAM" id="Phobius"/>
    </source>
</evidence>
<organism evidence="2 3">
    <name type="scientific">Thermotomaculum hydrothermale</name>
    <dbReference type="NCBI Taxonomy" id="981385"/>
    <lineage>
        <taxon>Bacteria</taxon>
        <taxon>Pseudomonadati</taxon>
        <taxon>Acidobacteriota</taxon>
        <taxon>Holophagae</taxon>
        <taxon>Thermotomaculales</taxon>
        <taxon>Thermotomaculaceae</taxon>
        <taxon>Thermotomaculum</taxon>
    </lineage>
</organism>
<reference evidence="2 3" key="1">
    <citation type="journal article" date="2012" name="Extremophiles">
        <title>Thermotomaculum hydrothermale gen. nov., sp. nov., a novel heterotrophic thermophile within the phylum Acidobacteria from a deep-sea hydrothermal vent chimney in the Southern Okinawa Trough.</title>
        <authorList>
            <person name="Izumi H."/>
            <person name="Nunoura T."/>
            <person name="Miyazaki M."/>
            <person name="Mino S."/>
            <person name="Toki T."/>
            <person name="Takai K."/>
            <person name="Sako Y."/>
            <person name="Sawabe T."/>
            <person name="Nakagawa S."/>
        </authorList>
    </citation>
    <scope>NUCLEOTIDE SEQUENCE [LARGE SCALE GENOMIC DNA]</scope>
    <source>
        <strain evidence="2 3">AC55</strain>
    </source>
</reference>
<proteinExistence type="predicted"/>
<feature type="transmembrane region" description="Helical" evidence="1">
    <location>
        <begin position="68"/>
        <end position="86"/>
    </location>
</feature>
<feature type="transmembrane region" description="Helical" evidence="1">
    <location>
        <begin position="92"/>
        <end position="111"/>
    </location>
</feature>
<dbReference type="EMBL" id="AP017470">
    <property type="protein sequence ID" value="BBB32366.1"/>
    <property type="molecule type" value="Genomic_DNA"/>
</dbReference>
<gene>
    <name evidence="2" type="ORF">TTHT_0800</name>
</gene>
<feature type="transmembrane region" description="Helical" evidence="1">
    <location>
        <begin position="194"/>
        <end position="211"/>
    </location>
</feature>
<accession>A0A7R6PQ96</accession>
<feature type="transmembrane region" description="Helical" evidence="1">
    <location>
        <begin position="12"/>
        <end position="32"/>
    </location>
</feature>
<sequence length="217" mass="25483">MMVSLLNKFKGLFITLAPSLGGAVLVLIGFDFSYKQGNLFTPKAVEFLFFISLLFFILYVLAYREKKILILLLLLTFGFSLAYFNYRAYSTYSYWLSTVCGLLSLLYLVWYRRYNLPVLLLLSGSLSGMVFSYANFLFLLKPMNFVILMGMALSFLVTKKEYREKKDISVYTYQYFFIVFPALFFILMKYLKHYGIFYFLMFLFVVIGEGLKNMKEE</sequence>